<comment type="caution">
    <text evidence="2">The sequence shown here is derived from an EMBL/GenBank/DDBJ whole genome shotgun (WGS) entry which is preliminary data.</text>
</comment>
<keyword evidence="1" id="KW-1133">Transmembrane helix</keyword>
<evidence type="ECO:0000313" key="3">
    <source>
        <dbReference type="Proteomes" id="UP001515480"/>
    </source>
</evidence>
<feature type="transmembrane region" description="Helical" evidence="1">
    <location>
        <begin position="233"/>
        <end position="259"/>
    </location>
</feature>
<keyword evidence="3" id="KW-1185">Reference proteome</keyword>
<keyword evidence="1" id="KW-0812">Transmembrane</keyword>
<protein>
    <recommendedName>
        <fullName evidence="4">H(+)-exporting diphosphatase</fullName>
    </recommendedName>
</protein>
<proteinExistence type="predicted"/>
<accession>A0AB34JW82</accession>
<evidence type="ECO:0008006" key="4">
    <source>
        <dbReference type="Google" id="ProtNLM"/>
    </source>
</evidence>
<evidence type="ECO:0000313" key="2">
    <source>
        <dbReference type="EMBL" id="KAL1526170.1"/>
    </source>
</evidence>
<evidence type="ECO:0000256" key="1">
    <source>
        <dbReference type="SAM" id="Phobius"/>
    </source>
</evidence>
<dbReference type="Proteomes" id="UP001515480">
    <property type="component" value="Unassembled WGS sequence"/>
</dbReference>
<keyword evidence="1" id="KW-0472">Membrane</keyword>
<name>A0AB34JW82_PRYPA</name>
<reference evidence="2 3" key="1">
    <citation type="journal article" date="2024" name="Science">
        <title>Giant polyketide synthase enzymes in the biosynthesis of giant marine polyether toxins.</title>
        <authorList>
            <person name="Fallon T.R."/>
            <person name="Shende V.V."/>
            <person name="Wierzbicki I.H."/>
            <person name="Pendleton A.L."/>
            <person name="Watervoot N.F."/>
            <person name="Auber R.P."/>
            <person name="Gonzalez D.J."/>
            <person name="Wisecaver J.H."/>
            <person name="Moore B.S."/>
        </authorList>
    </citation>
    <scope>NUCLEOTIDE SEQUENCE [LARGE SCALE GENOMIC DNA]</scope>
    <source>
        <strain evidence="2 3">12B1</strain>
    </source>
</reference>
<dbReference type="AlphaFoldDB" id="A0AB34JW82"/>
<organism evidence="2 3">
    <name type="scientific">Prymnesium parvum</name>
    <name type="common">Toxic golden alga</name>
    <dbReference type="NCBI Taxonomy" id="97485"/>
    <lineage>
        <taxon>Eukaryota</taxon>
        <taxon>Haptista</taxon>
        <taxon>Haptophyta</taxon>
        <taxon>Prymnesiophyceae</taxon>
        <taxon>Prymnesiales</taxon>
        <taxon>Prymnesiaceae</taxon>
        <taxon>Prymnesium</taxon>
    </lineage>
</organism>
<dbReference type="EMBL" id="JBGBPQ010000003">
    <property type="protein sequence ID" value="KAL1526170.1"/>
    <property type="molecule type" value="Genomic_DNA"/>
</dbReference>
<gene>
    <name evidence="2" type="ORF">AB1Y20_014898</name>
</gene>
<feature type="transmembrane region" description="Helical" evidence="1">
    <location>
        <begin position="204"/>
        <end position="227"/>
    </location>
</feature>
<sequence>MASEMLLAVLAFRPTPHAALRPTHVRAIVYTDGMVHLRAHSPSMLTILGNDSPVPLPEGFHASGHQSSRKAIGDAAYASVKGLAKSFTQNNGTQTSIDISIQRIARDMELLDNVAASQAQLGNFELAMLTSSVLIAAGAPFFVSMKLTEVLVPSMSALSAAIGISAEYTGRVAVSRGKEVAAVALQAAAESETLLAQAERSKAVIPLCVGLATTASAFALLAPALVAELAPKVGVAVITEIYLVCPLFAVLAAAVAALATQEAVGLSGRAAGTGTRRFASSSNVGRTWLSATEQIDMSTTRAQDRWKYFCLTVLPAPIFGVIIPGELAFRAIVIAAVAAAQAAYQLSQAEYAIAIGQEAVAMKSRSAAIADTYANQGARAGAILPFTSALSGLCAATTVALVEVLPFISAVPLQSATGTVFPAIGAVVAAAASISKTRCELDAAAANQAATELAFAESKTRSGRKKGPILGVVDLVVLTLKTNYNFLPRIVRVVSRRFVEALRVLFGPGGGEKARE</sequence>